<feature type="compositionally biased region" description="Basic and acidic residues" evidence="1">
    <location>
        <begin position="442"/>
        <end position="474"/>
    </location>
</feature>
<evidence type="ECO:0000313" key="3">
    <source>
        <dbReference type="EMBL" id="EPS98531.1"/>
    </source>
</evidence>
<evidence type="ECO:0000256" key="1">
    <source>
        <dbReference type="SAM" id="MobiDB-lite"/>
    </source>
</evidence>
<protein>
    <recommendedName>
        <fullName evidence="2">Chromo domain-containing protein</fullName>
    </recommendedName>
</protein>
<dbReference type="InterPro" id="IPR023780">
    <property type="entry name" value="Chromo_domain"/>
</dbReference>
<dbReference type="SMART" id="SM00298">
    <property type="entry name" value="CHROMO"/>
    <property type="match status" value="1"/>
</dbReference>
<organism evidence="3 4">
    <name type="scientific">Fomitopsis schrenkii</name>
    <name type="common">Brown rot fungus</name>
    <dbReference type="NCBI Taxonomy" id="2126942"/>
    <lineage>
        <taxon>Eukaryota</taxon>
        <taxon>Fungi</taxon>
        <taxon>Dikarya</taxon>
        <taxon>Basidiomycota</taxon>
        <taxon>Agaricomycotina</taxon>
        <taxon>Agaricomycetes</taxon>
        <taxon>Polyporales</taxon>
        <taxon>Fomitopsis</taxon>
    </lineage>
</organism>
<dbReference type="HOGENOM" id="CLU_019187_0_0_1"/>
<sequence length="675" mass="73115">MSTEEYEVESIQQAKVVTTGRSRRKEWSYFVKWKNYGMGDNTWEPPSSFGGSEHFIDKFWGRVNIGERDWRDITQFKTGEEIFPTGPPRKHASPKDAESPEESEDEVKSIIADDEGPNRKRRLSDAPERASPKRRRGRKSIPQDEDFQAATPALSARRKRSVPDLTPASTGRNKPSATASTKRKARSARRLSTDAAAEQEIEQDLQYPSAPSSPDGAGRSGWEEPTGSVPSVFGVPLLLQDSRLPEAAAPATEPTASLPPHRARAARPKVQRYEDPLLGANEASGSAIRTKARLMRRNGDQQDVPQADKTPSTGPARNGTRSTRGSGVKAGPGRSSSGLITGGRTLLTAAGGALKSVTSKVIRSRRGVQPPEAEAEELSSGADAEGEPDPAEPPAPPPTGEELLRQAGYSAADAQNLSDFEEDVDAHGEPDPDHPQLQQGVGKEETVAQEPEAKPETVSRDDHEAREAPVEREVVGSSFRPWRTSIFGPLGLGVEDAPAKAQQEERVEDKAATISSETSTNHLFLTLDYTTSVPVHLKDVYPPASQLESLTSQPNSNPPGKFYKSEHALAVLQAFRTEGSTARLILDPDAGESHRPHFSRFCSRLHAGELFIEMIGVKLLATYSSENHEVGERLGAPANLVGLSETVLVAQVAIENQSAYVDAIAYADNSQWSAS</sequence>
<feature type="domain" description="Chromo" evidence="2">
    <location>
        <begin position="6"/>
        <end position="71"/>
    </location>
</feature>
<dbReference type="eggNOG" id="ENOG502SF0Q">
    <property type="taxonomic scope" value="Eukaryota"/>
</dbReference>
<dbReference type="Proteomes" id="UP000015241">
    <property type="component" value="Unassembled WGS sequence"/>
</dbReference>
<dbReference type="OrthoDB" id="3268967at2759"/>
<evidence type="ECO:0000259" key="2">
    <source>
        <dbReference type="PROSITE" id="PS50013"/>
    </source>
</evidence>
<feature type="compositionally biased region" description="Basic and acidic residues" evidence="1">
    <location>
        <begin position="425"/>
        <end position="434"/>
    </location>
</feature>
<evidence type="ECO:0000313" key="4">
    <source>
        <dbReference type="Proteomes" id="UP000015241"/>
    </source>
</evidence>
<dbReference type="InParanoid" id="S8DZY0"/>
<name>S8DZY0_FOMSC</name>
<proteinExistence type="predicted"/>
<dbReference type="Pfam" id="PF00385">
    <property type="entry name" value="Chromo"/>
    <property type="match status" value="1"/>
</dbReference>
<feature type="compositionally biased region" description="Basic residues" evidence="1">
    <location>
        <begin position="261"/>
        <end position="270"/>
    </location>
</feature>
<dbReference type="STRING" id="743788.S8DZY0"/>
<dbReference type="AlphaFoldDB" id="S8DZY0"/>
<dbReference type="Gene3D" id="2.40.50.40">
    <property type="match status" value="1"/>
</dbReference>
<accession>S8DZY0</accession>
<feature type="compositionally biased region" description="Low complexity" evidence="1">
    <location>
        <begin position="333"/>
        <end position="353"/>
    </location>
</feature>
<dbReference type="GO" id="GO:0006338">
    <property type="term" value="P:chromatin remodeling"/>
    <property type="evidence" value="ECO:0007669"/>
    <property type="project" value="UniProtKB-ARBA"/>
</dbReference>
<feature type="compositionally biased region" description="Low complexity" evidence="1">
    <location>
        <begin position="245"/>
        <end position="260"/>
    </location>
</feature>
<dbReference type="PROSITE" id="PS50013">
    <property type="entry name" value="CHROMO_2"/>
    <property type="match status" value="1"/>
</dbReference>
<dbReference type="InterPro" id="IPR016197">
    <property type="entry name" value="Chromo-like_dom_sf"/>
</dbReference>
<dbReference type="InterPro" id="IPR000953">
    <property type="entry name" value="Chromo/chromo_shadow_dom"/>
</dbReference>
<keyword evidence="4" id="KW-1185">Reference proteome</keyword>
<dbReference type="EMBL" id="KE504164">
    <property type="protein sequence ID" value="EPS98531.1"/>
    <property type="molecule type" value="Genomic_DNA"/>
</dbReference>
<gene>
    <name evidence="3" type="ORF">FOMPIDRAFT_1051377</name>
</gene>
<feature type="compositionally biased region" description="Polar residues" evidence="1">
    <location>
        <begin position="301"/>
        <end position="325"/>
    </location>
</feature>
<dbReference type="CDD" id="cd18968">
    <property type="entry name" value="chromodomain"/>
    <property type="match status" value="1"/>
</dbReference>
<feature type="region of interest" description="Disordered" evidence="1">
    <location>
        <begin position="75"/>
        <end position="475"/>
    </location>
</feature>
<dbReference type="SUPFAM" id="SSF54160">
    <property type="entry name" value="Chromo domain-like"/>
    <property type="match status" value="1"/>
</dbReference>
<reference evidence="3 4" key="1">
    <citation type="journal article" date="2012" name="Science">
        <title>The Paleozoic origin of enzymatic lignin decomposition reconstructed from 31 fungal genomes.</title>
        <authorList>
            <person name="Floudas D."/>
            <person name="Binder M."/>
            <person name="Riley R."/>
            <person name="Barry K."/>
            <person name="Blanchette R.A."/>
            <person name="Henrissat B."/>
            <person name="Martinez A.T."/>
            <person name="Otillar R."/>
            <person name="Spatafora J.W."/>
            <person name="Yadav J.S."/>
            <person name="Aerts A."/>
            <person name="Benoit I."/>
            <person name="Boyd A."/>
            <person name="Carlson A."/>
            <person name="Copeland A."/>
            <person name="Coutinho P.M."/>
            <person name="de Vries R.P."/>
            <person name="Ferreira P."/>
            <person name="Findley K."/>
            <person name="Foster B."/>
            <person name="Gaskell J."/>
            <person name="Glotzer D."/>
            <person name="Gorecki P."/>
            <person name="Heitman J."/>
            <person name="Hesse C."/>
            <person name="Hori C."/>
            <person name="Igarashi K."/>
            <person name="Jurgens J.A."/>
            <person name="Kallen N."/>
            <person name="Kersten P."/>
            <person name="Kohler A."/>
            <person name="Kuees U."/>
            <person name="Kumar T.K.A."/>
            <person name="Kuo A."/>
            <person name="LaButti K."/>
            <person name="Larrondo L.F."/>
            <person name="Lindquist E."/>
            <person name="Ling A."/>
            <person name="Lombard V."/>
            <person name="Lucas S."/>
            <person name="Lundell T."/>
            <person name="Martin R."/>
            <person name="McLaughlin D.J."/>
            <person name="Morgenstern I."/>
            <person name="Morin E."/>
            <person name="Murat C."/>
            <person name="Nagy L.G."/>
            <person name="Nolan M."/>
            <person name="Ohm R.A."/>
            <person name="Patyshakuliyeva A."/>
            <person name="Rokas A."/>
            <person name="Ruiz-Duenas F.J."/>
            <person name="Sabat G."/>
            <person name="Salamov A."/>
            <person name="Samejima M."/>
            <person name="Schmutz J."/>
            <person name="Slot J.C."/>
            <person name="St John F."/>
            <person name="Stenlid J."/>
            <person name="Sun H."/>
            <person name="Sun S."/>
            <person name="Syed K."/>
            <person name="Tsang A."/>
            <person name="Wiebenga A."/>
            <person name="Young D."/>
            <person name="Pisabarro A."/>
            <person name="Eastwood D.C."/>
            <person name="Martin F."/>
            <person name="Cullen D."/>
            <person name="Grigoriev I.V."/>
            <person name="Hibbett D.S."/>
        </authorList>
    </citation>
    <scope>NUCLEOTIDE SEQUENCE</scope>
    <source>
        <strain evidence="4">FP-58527</strain>
    </source>
</reference>